<gene>
    <name evidence="3" type="ORF">NONO_c17450</name>
</gene>
<dbReference type="HOGENOM" id="CLU_021786_3_2_11"/>
<dbReference type="AlphaFoldDB" id="W5TH22"/>
<evidence type="ECO:0000259" key="2">
    <source>
        <dbReference type="Pfam" id="PF02720"/>
    </source>
</evidence>
<dbReference type="InterPro" id="IPR003870">
    <property type="entry name" value="DUF222"/>
</dbReference>
<sequence>MSDAGLVDALRRAHGSAAFAQAAEVRAVREMYRRHRAGNAAPGPGGVRAGEFAAAEVSMAAQMSEQVAAALIDIGLALDRLPRTREAFGDGRLDLSRVQVIVDNARGLPDDLLADLEEPLVEAAARTTPARLRQTARRWLTRLDSSGERRRREQREDCRDIRLTAVQDGGAVVAGLLPAEGAQTVAMRLREMAQEVCAADPRSMPQRRADALVALADGTGRLRCACGRGKRCTAMGPDVSTQSEPRRPLIQIGVSARTLAGTGDDPGQLLGYGPIDAELVRRIAERADFVLVAEQRDLEWRRRVQRADPADRQDPRADDQHRRLADNRQHPRGGHPQHPHADEQRHSHAEHRQQPRAGDLQSLHSGHPQQPQTDEQQLPRTRDAARTQDREAEDTGPEDANNHAPESHNSGSSCPADHPSRAPGSAHGSEHDSHSGDGRTVGDAHAPQPLPRHREVPALTGPPLDLLVRTCRFPGCTIPAGDESLESTTAQGLSLCTHHHRLTSLIGRGNTRWQVRRLDADRVEWVSPTGDVRTTIDEDARYLFPHRDSDMPVIEPTPVPTSIVAAAVSVLDPGYPIGAHAPVHRRLAEGTPEDCTSGDESVCY</sequence>
<organism evidence="3 4">
    <name type="scientific">Nocardia nova SH22a</name>
    <dbReference type="NCBI Taxonomy" id="1415166"/>
    <lineage>
        <taxon>Bacteria</taxon>
        <taxon>Bacillati</taxon>
        <taxon>Actinomycetota</taxon>
        <taxon>Actinomycetes</taxon>
        <taxon>Mycobacteriales</taxon>
        <taxon>Nocardiaceae</taxon>
        <taxon>Nocardia</taxon>
    </lineage>
</organism>
<evidence type="ECO:0000313" key="3">
    <source>
        <dbReference type="EMBL" id="AHH16546.1"/>
    </source>
</evidence>
<dbReference type="eggNOG" id="COG1403">
    <property type="taxonomic scope" value="Bacteria"/>
</dbReference>
<dbReference type="STRING" id="1415166.NONO_c17450"/>
<feature type="compositionally biased region" description="Basic and acidic residues" evidence="1">
    <location>
        <begin position="339"/>
        <end position="353"/>
    </location>
</feature>
<feature type="region of interest" description="Disordered" evidence="1">
    <location>
        <begin position="304"/>
        <end position="461"/>
    </location>
</feature>
<reference evidence="3 4" key="1">
    <citation type="journal article" date="2014" name="Appl. Environ. Microbiol.">
        <title>Insights into the Microbial Degradation of Rubber and Gutta-Percha by Analysis of the Complete Genome of Nocardia nova SH22a.</title>
        <authorList>
            <person name="Luo Q."/>
            <person name="Hiessl S."/>
            <person name="Poehlein A."/>
            <person name="Daniel R."/>
            <person name="Steinbuchel A."/>
        </authorList>
    </citation>
    <scope>NUCLEOTIDE SEQUENCE [LARGE SCALE GENOMIC DNA]</scope>
    <source>
        <strain evidence="3">SH22a</strain>
    </source>
</reference>
<feature type="compositionally biased region" description="Basic and acidic residues" evidence="1">
    <location>
        <begin position="380"/>
        <end position="390"/>
    </location>
</feature>
<proteinExistence type="predicted"/>
<feature type="compositionally biased region" description="Polar residues" evidence="1">
    <location>
        <begin position="362"/>
        <end position="379"/>
    </location>
</feature>
<dbReference type="Proteomes" id="UP000019150">
    <property type="component" value="Chromosome"/>
</dbReference>
<dbReference type="EMBL" id="CP006850">
    <property type="protein sequence ID" value="AHH16546.1"/>
    <property type="molecule type" value="Genomic_DNA"/>
</dbReference>
<dbReference type="Pfam" id="PF02720">
    <property type="entry name" value="DUF222"/>
    <property type="match status" value="1"/>
</dbReference>
<feature type="domain" description="DUF222" evidence="2">
    <location>
        <begin position="11"/>
        <end position="297"/>
    </location>
</feature>
<feature type="compositionally biased region" description="Basic and acidic residues" evidence="1">
    <location>
        <begin position="304"/>
        <end position="329"/>
    </location>
</feature>
<dbReference type="PATRIC" id="fig|1415166.3.peg.1771"/>
<name>W5TH22_9NOCA</name>
<keyword evidence="4" id="KW-1185">Reference proteome</keyword>
<evidence type="ECO:0000256" key="1">
    <source>
        <dbReference type="SAM" id="MobiDB-lite"/>
    </source>
</evidence>
<feature type="compositionally biased region" description="Basic and acidic residues" evidence="1">
    <location>
        <begin position="428"/>
        <end position="442"/>
    </location>
</feature>
<evidence type="ECO:0000313" key="4">
    <source>
        <dbReference type="Proteomes" id="UP000019150"/>
    </source>
</evidence>
<dbReference type="KEGG" id="nno:NONO_c17450"/>
<accession>W5TH22</accession>
<protein>
    <recommendedName>
        <fullName evidence="2">DUF222 domain-containing protein</fullName>
    </recommendedName>
</protein>